<keyword evidence="8" id="KW-1185">Reference proteome</keyword>
<reference evidence="6 8" key="1">
    <citation type="journal article" date="2011" name="Science">
        <title>Comparative functional genomics of the fission yeasts.</title>
        <authorList>
            <person name="Rhind N."/>
            <person name="Chen Z."/>
            <person name="Yassour M."/>
            <person name="Thompson D.A."/>
            <person name="Haas B.J."/>
            <person name="Habib N."/>
            <person name="Wapinski I."/>
            <person name="Roy S."/>
            <person name="Lin M.F."/>
            <person name="Heiman D.I."/>
            <person name="Young S.K."/>
            <person name="Furuya K."/>
            <person name="Guo Y."/>
            <person name="Pidoux A."/>
            <person name="Chen H.M."/>
            <person name="Robbertse B."/>
            <person name="Goldberg J.M."/>
            <person name="Aoki K."/>
            <person name="Bayne E.H."/>
            <person name="Berlin A.M."/>
            <person name="Desjardins C.A."/>
            <person name="Dobbs E."/>
            <person name="Dukaj L."/>
            <person name="Fan L."/>
            <person name="FitzGerald M.G."/>
            <person name="French C."/>
            <person name="Gujja S."/>
            <person name="Hansen K."/>
            <person name="Keifenheim D."/>
            <person name="Levin J.Z."/>
            <person name="Mosher R.A."/>
            <person name="Mueller C.A."/>
            <person name="Pfiffner J."/>
            <person name="Priest M."/>
            <person name="Russ C."/>
            <person name="Smialowska A."/>
            <person name="Swoboda P."/>
            <person name="Sykes S.M."/>
            <person name="Vaughn M."/>
            <person name="Vengrova S."/>
            <person name="Yoder R."/>
            <person name="Zeng Q."/>
            <person name="Allshire R."/>
            <person name="Baulcombe D."/>
            <person name="Birren B.W."/>
            <person name="Brown W."/>
            <person name="Ekwall K."/>
            <person name="Kellis M."/>
            <person name="Leatherwood J."/>
            <person name="Levin H."/>
            <person name="Margalit H."/>
            <person name="Martienssen R."/>
            <person name="Nieduszynski C.A."/>
            <person name="Spatafora J.W."/>
            <person name="Friedman N."/>
            <person name="Dalgaard J.Z."/>
            <person name="Baumann P."/>
            <person name="Niki H."/>
            <person name="Regev A."/>
            <person name="Nusbaum C."/>
        </authorList>
    </citation>
    <scope>NUCLEOTIDE SEQUENCE [LARGE SCALE GENOMIC DNA]</scope>
    <source>
        <strain evidence="8">yFS275 / FY16936</strain>
    </source>
</reference>
<gene>
    <name evidence="7" type="primary">ngl1</name>
    <name evidence="6" type="ORF">SJAG_03227</name>
</gene>
<dbReference type="InterPro" id="IPR038765">
    <property type="entry name" value="Papain-like_cys_pep_sf"/>
</dbReference>
<dbReference type="InterPro" id="IPR050883">
    <property type="entry name" value="PNGase"/>
</dbReference>
<evidence type="ECO:0000259" key="5">
    <source>
        <dbReference type="SMART" id="SM00460"/>
    </source>
</evidence>
<dbReference type="PANTHER" id="PTHR12143">
    <property type="entry name" value="PEPTIDE N-GLYCANASE PNGASE -RELATED"/>
    <property type="match status" value="1"/>
</dbReference>
<dbReference type="OrthoDB" id="409136at2759"/>
<dbReference type="Pfam" id="PF01841">
    <property type="entry name" value="Transglut_core"/>
    <property type="match status" value="1"/>
</dbReference>
<feature type="compositionally biased region" description="Basic and acidic residues" evidence="4">
    <location>
        <begin position="317"/>
        <end position="328"/>
    </location>
</feature>
<feature type="compositionally biased region" description="Basic and acidic residues" evidence="4">
    <location>
        <begin position="278"/>
        <end position="292"/>
    </location>
</feature>
<name>B6K3N7_SCHJY</name>
<feature type="domain" description="Transglutaminase-like" evidence="5">
    <location>
        <begin position="152"/>
        <end position="207"/>
    </location>
</feature>
<organism evidence="6 8">
    <name type="scientific">Schizosaccharomyces japonicus (strain yFS275 / FY16936)</name>
    <name type="common">Fission yeast</name>
    <dbReference type="NCBI Taxonomy" id="402676"/>
    <lineage>
        <taxon>Eukaryota</taxon>
        <taxon>Fungi</taxon>
        <taxon>Dikarya</taxon>
        <taxon>Ascomycota</taxon>
        <taxon>Taphrinomycotina</taxon>
        <taxon>Schizosaccharomycetes</taxon>
        <taxon>Schizosaccharomycetales</taxon>
        <taxon>Schizosaccharomycetaceae</taxon>
        <taxon>Schizosaccharomyces</taxon>
    </lineage>
</organism>
<dbReference type="SMART" id="SM00460">
    <property type="entry name" value="TGc"/>
    <property type="match status" value="1"/>
</dbReference>
<accession>B6K3N7</accession>
<dbReference type="VEuPathDB" id="FungiDB:SJAG_03227"/>
<dbReference type="eggNOG" id="KOG0909">
    <property type="taxonomic scope" value="Eukaryota"/>
</dbReference>
<dbReference type="SUPFAM" id="SSF54001">
    <property type="entry name" value="Cysteine proteinases"/>
    <property type="match status" value="1"/>
</dbReference>
<evidence type="ECO:0000256" key="4">
    <source>
        <dbReference type="SAM" id="MobiDB-lite"/>
    </source>
</evidence>
<evidence type="ECO:0000313" key="6">
    <source>
        <dbReference type="EMBL" id="EEB08094.1"/>
    </source>
</evidence>
<evidence type="ECO:0000256" key="1">
    <source>
        <dbReference type="ARBA" id="ARBA00009390"/>
    </source>
</evidence>
<dbReference type="AlphaFoldDB" id="B6K3N7"/>
<dbReference type="RefSeq" id="XP_002174387.1">
    <property type="nucleotide sequence ID" value="XM_002174351.2"/>
</dbReference>
<evidence type="ECO:0000256" key="2">
    <source>
        <dbReference type="ARBA" id="ARBA00022723"/>
    </source>
</evidence>
<proteinExistence type="inferred from homology"/>
<dbReference type="OMA" id="AWDKPRL"/>
<dbReference type="InterPro" id="IPR002931">
    <property type="entry name" value="Transglutaminase-like"/>
</dbReference>
<dbReference type="GO" id="GO:0036503">
    <property type="term" value="P:ERAD pathway"/>
    <property type="evidence" value="ECO:0007669"/>
    <property type="project" value="EnsemblFungi"/>
</dbReference>
<sequence length="328" mass="38233">MSFHNIAAKFMEIMQHKRPHQQSVQLHPFYRQIQQLSNEPLTYEDAQLQDYALSLIPLERIYAEAGEQEAKSDEWGYQDYIIKALLKWFKHEFFEWVNAPKCEQCQNETRFVGPAAPTTEESQEGCGNVELYQCNSCGHTQRFPRYNNVRPLLKHHRGRCGEWACCFTFLCRAIGSRARWVWNAEDHVWTEVYSYKQKRWVHVDSCEEAFDQPLIYEQGWGKKMSYCFGFGADSACDVSRRYIRHPENGNPRNKAPEVVVKQAFVDLNNRLRASLSPKEVEALEEESRKEEQELASYFVTSTTTTDHLPARQSGAPEWKEARGESGTQ</sequence>
<dbReference type="FunFam" id="2.20.25.10:FF:000011">
    <property type="entry name" value="peptide-N(4)-(N-acetyl-beta- glucosaminyl)asparagine amidase"/>
    <property type="match status" value="1"/>
</dbReference>
<keyword evidence="3" id="KW-0862">Zinc</keyword>
<dbReference type="GeneID" id="7049135"/>
<dbReference type="JaponicusDB" id="SJAG_03227">
    <property type="gene designation" value="ngl1"/>
</dbReference>
<feature type="region of interest" description="Disordered" evidence="4">
    <location>
        <begin position="278"/>
        <end position="328"/>
    </location>
</feature>
<evidence type="ECO:0000256" key="3">
    <source>
        <dbReference type="ARBA" id="ARBA00022833"/>
    </source>
</evidence>
<dbReference type="GO" id="GO:0051787">
    <property type="term" value="F:misfolded protein binding"/>
    <property type="evidence" value="ECO:0007669"/>
    <property type="project" value="EnsemblFungi"/>
</dbReference>
<comment type="similarity">
    <text evidence="1">Belongs to the transglutaminase-like superfamily. PNGase family.</text>
</comment>
<dbReference type="GO" id="GO:0000224">
    <property type="term" value="F:peptide-N4-(N-acetyl-beta-glucosaminyl)asparagine amidase activity"/>
    <property type="evidence" value="ECO:0007669"/>
    <property type="project" value="EnsemblFungi"/>
</dbReference>
<evidence type="ECO:0000313" key="8">
    <source>
        <dbReference type="Proteomes" id="UP000001744"/>
    </source>
</evidence>
<evidence type="ECO:0000313" key="7">
    <source>
        <dbReference type="JaponicusDB" id="SJAG_03227"/>
    </source>
</evidence>
<dbReference type="Gene3D" id="2.20.25.10">
    <property type="match status" value="1"/>
</dbReference>
<dbReference type="PANTHER" id="PTHR12143:SF19">
    <property type="entry name" value="PEPTIDE-N(4)-(N-ACETYL-BETA-GLUCOSAMINYL)ASPARAGINE AMIDASE"/>
    <property type="match status" value="1"/>
</dbReference>
<protein>
    <submittedName>
        <fullName evidence="6">Peptide N-glycanase</fullName>
    </submittedName>
</protein>
<dbReference type="Gene3D" id="3.10.620.30">
    <property type="match status" value="1"/>
</dbReference>
<keyword evidence="2" id="KW-0479">Metal-binding</keyword>
<dbReference type="Proteomes" id="UP000001744">
    <property type="component" value="Unassembled WGS sequence"/>
</dbReference>
<dbReference type="STRING" id="402676.B6K3N7"/>
<dbReference type="HOGENOM" id="CLU_031058_0_1_1"/>
<dbReference type="EMBL" id="KE651167">
    <property type="protein sequence ID" value="EEB08094.1"/>
    <property type="molecule type" value="Genomic_DNA"/>
</dbReference>
<dbReference type="GO" id="GO:0046872">
    <property type="term" value="F:metal ion binding"/>
    <property type="evidence" value="ECO:0007669"/>
    <property type="project" value="UniProtKB-KW"/>
</dbReference>